<accession>A0A5C3F8N4</accession>
<keyword evidence="2" id="KW-1185">Reference proteome</keyword>
<dbReference type="EMBL" id="OOIP01000015">
    <property type="protein sequence ID" value="SPO39711.1"/>
    <property type="molecule type" value="Genomic_DNA"/>
</dbReference>
<dbReference type="Proteomes" id="UP000323386">
    <property type="component" value="Unassembled WGS sequence"/>
</dbReference>
<protein>
    <submittedName>
        <fullName evidence="1">Uncharacterized protein</fullName>
    </submittedName>
</protein>
<proteinExistence type="predicted"/>
<evidence type="ECO:0000313" key="2">
    <source>
        <dbReference type="Proteomes" id="UP000323386"/>
    </source>
</evidence>
<gene>
    <name evidence="1" type="ORF">PSFLO_05192</name>
</gene>
<sequence length="262" mass="27735">MLPGPHSACIERFPPSLPVCLLLASTGRVPPSPGQAACRFGSRLRKKVFPPPAPPTCRPGPRELAGRPAWCCCCWDLAEGWPWLYLLWACLLALPGSPATSVADAWPFWLALVGRLPACPPTCLSCVVVAPCVSLPPSSPLPPPPSLPASFATTTVTTTTTTTAATTITATVTAFARSASVPLRSSCSPDTALVPSGGGDIPLFRSPTKPPSCTGFSSFARRFSSQPWYFSAAYLHQLCLHRDPQRRRPLISTACSPTPSTL</sequence>
<dbReference type="AlphaFoldDB" id="A0A5C3F8N4"/>
<organism evidence="1 2">
    <name type="scientific">Pseudozyma flocculosa</name>
    <dbReference type="NCBI Taxonomy" id="84751"/>
    <lineage>
        <taxon>Eukaryota</taxon>
        <taxon>Fungi</taxon>
        <taxon>Dikarya</taxon>
        <taxon>Basidiomycota</taxon>
        <taxon>Ustilaginomycotina</taxon>
        <taxon>Ustilaginomycetes</taxon>
        <taxon>Ustilaginales</taxon>
        <taxon>Ustilaginaceae</taxon>
        <taxon>Pseudozyma</taxon>
    </lineage>
</organism>
<name>A0A5C3F8N4_9BASI</name>
<evidence type="ECO:0000313" key="1">
    <source>
        <dbReference type="EMBL" id="SPO39711.1"/>
    </source>
</evidence>
<reference evidence="1 2" key="1">
    <citation type="submission" date="2018-03" db="EMBL/GenBank/DDBJ databases">
        <authorList>
            <person name="Guldener U."/>
        </authorList>
    </citation>
    <scope>NUCLEOTIDE SEQUENCE [LARGE SCALE GENOMIC DNA]</scope>
    <source>
        <strain evidence="1 2">DAOM196992</strain>
    </source>
</reference>